<protein>
    <submittedName>
        <fullName evidence="1">Uncharacterized protein</fullName>
    </submittedName>
</protein>
<name>A0ABQ4YPY8_9ASTR</name>
<evidence type="ECO:0000313" key="1">
    <source>
        <dbReference type="EMBL" id="GJS79918.1"/>
    </source>
</evidence>
<comment type="caution">
    <text evidence="1">The sequence shown here is derived from an EMBL/GenBank/DDBJ whole genome shotgun (WGS) entry which is preliminary data.</text>
</comment>
<sequence length="138" mass="15119">MVTDLHLLHSKPVIPHLGRSLTLINTKKTSSKGLILKQKSSSVKVLQRQKVDMLPTNAEEKDKYRVGLGCWESSRLVRRWGAGGEQARGLARGRTCVIHQANQKDAYGLIRAEGHNAAVAFMATVTTSANCNPNKSSQ</sequence>
<gene>
    <name evidence="1" type="ORF">Tco_0729799</name>
</gene>
<organism evidence="1 2">
    <name type="scientific">Tanacetum coccineum</name>
    <dbReference type="NCBI Taxonomy" id="301880"/>
    <lineage>
        <taxon>Eukaryota</taxon>
        <taxon>Viridiplantae</taxon>
        <taxon>Streptophyta</taxon>
        <taxon>Embryophyta</taxon>
        <taxon>Tracheophyta</taxon>
        <taxon>Spermatophyta</taxon>
        <taxon>Magnoliopsida</taxon>
        <taxon>eudicotyledons</taxon>
        <taxon>Gunneridae</taxon>
        <taxon>Pentapetalae</taxon>
        <taxon>asterids</taxon>
        <taxon>campanulids</taxon>
        <taxon>Asterales</taxon>
        <taxon>Asteraceae</taxon>
        <taxon>Asteroideae</taxon>
        <taxon>Anthemideae</taxon>
        <taxon>Anthemidinae</taxon>
        <taxon>Tanacetum</taxon>
    </lineage>
</organism>
<evidence type="ECO:0000313" key="2">
    <source>
        <dbReference type="Proteomes" id="UP001151760"/>
    </source>
</evidence>
<accession>A0ABQ4YPY8</accession>
<reference evidence="1" key="1">
    <citation type="journal article" date="2022" name="Int. J. Mol. Sci.">
        <title>Draft Genome of Tanacetum Coccineum: Genomic Comparison of Closely Related Tanacetum-Family Plants.</title>
        <authorList>
            <person name="Yamashiro T."/>
            <person name="Shiraishi A."/>
            <person name="Nakayama K."/>
            <person name="Satake H."/>
        </authorList>
    </citation>
    <scope>NUCLEOTIDE SEQUENCE</scope>
</reference>
<proteinExistence type="predicted"/>
<dbReference type="Proteomes" id="UP001151760">
    <property type="component" value="Unassembled WGS sequence"/>
</dbReference>
<keyword evidence="2" id="KW-1185">Reference proteome</keyword>
<reference evidence="1" key="2">
    <citation type="submission" date="2022-01" db="EMBL/GenBank/DDBJ databases">
        <authorList>
            <person name="Yamashiro T."/>
            <person name="Shiraishi A."/>
            <person name="Satake H."/>
            <person name="Nakayama K."/>
        </authorList>
    </citation>
    <scope>NUCLEOTIDE SEQUENCE</scope>
</reference>
<dbReference type="EMBL" id="BQNB010010633">
    <property type="protein sequence ID" value="GJS79918.1"/>
    <property type="molecule type" value="Genomic_DNA"/>
</dbReference>